<organism evidence="15 16">
    <name type="scientific">Candidatus Treponema excrementipullorum</name>
    <dbReference type="NCBI Taxonomy" id="2838768"/>
    <lineage>
        <taxon>Bacteria</taxon>
        <taxon>Pseudomonadati</taxon>
        <taxon>Spirochaetota</taxon>
        <taxon>Spirochaetia</taxon>
        <taxon>Spirochaetales</taxon>
        <taxon>Treponemataceae</taxon>
        <taxon>Treponema</taxon>
    </lineage>
</organism>
<dbReference type="AlphaFoldDB" id="A0A9E2NZ34"/>
<gene>
    <name evidence="15" type="primary">cls</name>
    <name evidence="15" type="ORF">IAA16_06515</name>
</gene>
<keyword evidence="3" id="KW-0444">Lipid biosynthesis</keyword>
<dbReference type="CDD" id="cd09110">
    <property type="entry name" value="PLDc_CLS_1"/>
    <property type="match status" value="1"/>
</dbReference>
<evidence type="ECO:0000256" key="4">
    <source>
        <dbReference type="ARBA" id="ARBA00022679"/>
    </source>
</evidence>
<dbReference type="Pfam" id="PF13091">
    <property type="entry name" value="PLDc_2"/>
    <property type="match status" value="2"/>
</dbReference>
<dbReference type="GO" id="GO:0008808">
    <property type="term" value="F:cardiolipin synthase activity"/>
    <property type="evidence" value="ECO:0007669"/>
    <property type="project" value="UniProtKB-UniRule"/>
</dbReference>
<keyword evidence="11" id="KW-1208">Phospholipid metabolism</keyword>
<evidence type="ECO:0000256" key="12">
    <source>
        <dbReference type="NCBIfam" id="TIGR04265"/>
    </source>
</evidence>
<keyword evidence="5 13" id="KW-0812">Transmembrane</keyword>
<evidence type="ECO:0000256" key="11">
    <source>
        <dbReference type="ARBA" id="ARBA00023264"/>
    </source>
</evidence>
<accession>A0A9E2NZ34</accession>
<dbReference type="GO" id="GO:0032049">
    <property type="term" value="P:cardiolipin biosynthetic process"/>
    <property type="evidence" value="ECO:0007669"/>
    <property type="project" value="UniProtKB-UniRule"/>
</dbReference>
<feature type="domain" description="PLD phosphodiesterase" evidence="14">
    <location>
        <begin position="420"/>
        <end position="447"/>
    </location>
</feature>
<dbReference type="NCBIfam" id="TIGR04265">
    <property type="entry name" value="bac_cardiolipin"/>
    <property type="match status" value="1"/>
</dbReference>
<evidence type="ECO:0000256" key="8">
    <source>
        <dbReference type="ARBA" id="ARBA00023098"/>
    </source>
</evidence>
<dbReference type="PANTHER" id="PTHR21248">
    <property type="entry name" value="CARDIOLIPIN SYNTHASE"/>
    <property type="match status" value="1"/>
</dbReference>
<evidence type="ECO:0000256" key="3">
    <source>
        <dbReference type="ARBA" id="ARBA00022516"/>
    </source>
</evidence>
<evidence type="ECO:0000256" key="9">
    <source>
        <dbReference type="ARBA" id="ARBA00023136"/>
    </source>
</evidence>
<keyword evidence="2" id="KW-1003">Cell membrane</keyword>
<evidence type="ECO:0000313" key="16">
    <source>
        <dbReference type="Proteomes" id="UP000823914"/>
    </source>
</evidence>
<dbReference type="CDD" id="cd09112">
    <property type="entry name" value="PLDc_CLS_2"/>
    <property type="match status" value="1"/>
</dbReference>
<dbReference type="Gene3D" id="3.30.870.10">
    <property type="entry name" value="Endonuclease Chain A"/>
    <property type="match status" value="2"/>
</dbReference>
<protein>
    <recommendedName>
        <fullName evidence="12">Cardiolipin synthase</fullName>
        <ecNumber evidence="12">2.7.8.-</ecNumber>
    </recommendedName>
</protein>
<dbReference type="EC" id="2.7.8.-" evidence="12"/>
<evidence type="ECO:0000256" key="13">
    <source>
        <dbReference type="SAM" id="Phobius"/>
    </source>
</evidence>
<dbReference type="InterPro" id="IPR001736">
    <property type="entry name" value="PLipase_D/transphosphatidylase"/>
</dbReference>
<dbReference type="PROSITE" id="PS50035">
    <property type="entry name" value="PLD"/>
    <property type="match status" value="2"/>
</dbReference>
<evidence type="ECO:0000256" key="5">
    <source>
        <dbReference type="ARBA" id="ARBA00022692"/>
    </source>
</evidence>
<dbReference type="InterPro" id="IPR022924">
    <property type="entry name" value="Cardiolipin_synthase"/>
</dbReference>
<proteinExistence type="predicted"/>
<evidence type="ECO:0000313" key="15">
    <source>
        <dbReference type="EMBL" id="MBU3850202.1"/>
    </source>
</evidence>
<dbReference type="Proteomes" id="UP000823914">
    <property type="component" value="Unassembled WGS sequence"/>
</dbReference>
<dbReference type="SMART" id="SM00155">
    <property type="entry name" value="PLDc"/>
    <property type="match status" value="2"/>
</dbReference>
<feature type="transmembrane region" description="Helical" evidence="13">
    <location>
        <begin position="6"/>
        <end position="22"/>
    </location>
</feature>
<evidence type="ECO:0000256" key="6">
    <source>
        <dbReference type="ARBA" id="ARBA00022737"/>
    </source>
</evidence>
<comment type="caution">
    <text evidence="15">The sequence shown here is derived from an EMBL/GenBank/DDBJ whole genome shotgun (WGS) entry which is preliminary data.</text>
</comment>
<dbReference type="PANTHER" id="PTHR21248:SF22">
    <property type="entry name" value="PHOSPHOLIPASE D"/>
    <property type="match status" value="1"/>
</dbReference>
<keyword evidence="4" id="KW-0808">Transferase</keyword>
<comment type="subcellular location">
    <subcellularLocation>
        <location evidence="1">Cell membrane</location>
        <topology evidence="1">Multi-pass membrane protein</topology>
    </subcellularLocation>
</comment>
<evidence type="ECO:0000256" key="10">
    <source>
        <dbReference type="ARBA" id="ARBA00023209"/>
    </source>
</evidence>
<evidence type="ECO:0000256" key="7">
    <source>
        <dbReference type="ARBA" id="ARBA00022989"/>
    </source>
</evidence>
<reference evidence="15" key="2">
    <citation type="submission" date="2021-04" db="EMBL/GenBank/DDBJ databases">
        <authorList>
            <person name="Gilroy R."/>
        </authorList>
    </citation>
    <scope>NUCLEOTIDE SEQUENCE</scope>
    <source>
        <strain evidence="15">Gambia15-2214</strain>
    </source>
</reference>
<dbReference type="GO" id="GO:0005886">
    <property type="term" value="C:plasma membrane"/>
    <property type="evidence" value="ECO:0007669"/>
    <property type="project" value="UniProtKB-SubCell"/>
</dbReference>
<reference evidence="15" key="1">
    <citation type="journal article" date="2021" name="PeerJ">
        <title>Extensive microbial diversity within the chicken gut microbiome revealed by metagenomics and culture.</title>
        <authorList>
            <person name="Gilroy R."/>
            <person name="Ravi A."/>
            <person name="Getino M."/>
            <person name="Pursley I."/>
            <person name="Horton D.L."/>
            <person name="Alikhan N.F."/>
            <person name="Baker D."/>
            <person name="Gharbi K."/>
            <person name="Hall N."/>
            <person name="Watson M."/>
            <person name="Adriaenssens E.M."/>
            <person name="Foster-Nyarko E."/>
            <person name="Jarju S."/>
            <person name="Secka A."/>
            <person name="Antonio M."/>
            <person name="Oren A."/>
            <person name="Chaudhuri R.R."/>
            <person name="La Ragione R."/>
            <person name="Hildebrand F."/>
            <person name="Pallen M.J."/>
        </authorList>
    </citation>
    <scope>NUCLEOTIDE SEQUENCE</scope>
    <source>
        <strain evidence="15">Gambia15-2214</strain>
    </source>
</reference>
<keyword evidence="9 13" id="KW-0472">Membrane</keyword>
<dbReference type="EMBL" id="JAHLFV010000156">
    <property type="protein sequence ID" value="MBU3850202.1"/>
    <property type="molecule type" value="Genomic_DNA"/>
</dbReference>
<sequence>MSIVLTLATTAHFACIVFLLFFERGDEGRRWAWLMALVFLPAVGFILYILLSGRFFTKTKNLVKINRYYKGIKESVTKEQLEYLDINHYDLPKPVLKDYRSLVSLNLVESVAPLTYADSVKTYCWGQDMFTDMFSEIQQATDSIYIETFIIHNDKTGKKLMELLCQKAKEGLEVKLLYDDAGSISTPKGFFHQLDMAGGETQPFFPVKWKLPLSVNFRNHRKITVIDNKIAYMGGINIGDEYANCSENKRKPLWRDTHVRLTGECVLALRSVFYIDWFTTPTWKIQQKKLQDVSNYFAQDTSKLYPYQNNIDTIKTLEEKIFDNNSIPVQVITAGPDDKFTSEIEDALIRMIMNAKKYVYIQTPYFTPDVQFYNALKIAVFSGVDVRIMVPKCWDKFYVKAAAFQNIRELLQCGIKFYHYKGFIHAKTLVSDDKVSTIGSTNIDTRSFDLNFEINSVFYDEKLAVSHKYIFLEDIKNSEVASLQWFDSRFILLRGIWGFFKLFSPIL</sequence>
<evidence type="ECO:0000259" key="14">
    <source>
        <dbReference type="PROSITE" id="PS50035"/>
    </source>
</evidence>
<name>A0A9E2NZ34_9SPIR</name>
<dbReference type="SUPFAM" id="SSF56024">
    <property type="entry name" value="Phospholipase D/nuclease"/>
    <property type="match status" value="2"/>
</dbReference>
<evidence type="ECO:0000256" key="1">
    <source>
        <dbReference type="ARBA" id="ARBA00004651"/>
    </source>
</evidence>
<feature type="domain" description="PLD phosphodiesterase" evidence="14">
    <location>
        <begin position="215"/>
        <end position="242"/>
    </location>
</feature>
<dbReference type="InterPro" id="IPR027379">
    <property type="entry name" value="CLS_N"/>
</dbReference>
<keyword evidence="7 13" id="KW-1133">Transmembrane helix</keyword>
<feature type="transmembrane region" description="Helical" evidence="13">
    <location>
        <begin position="31"/>
        <end position="51"/>
    </location>
</feature>
<keyword evidence="8" id="KW-0443">Lipid metabolism</keyword>
<evidence type="ECO:0000256" key="2">
    <source>
        <dbReference type="ARBA" id="ARBA00022475"/>
    </source>
</evidence>
<dbReference type="Pfam" id="PF13396">
    <property type="entry name" value="PLDc_N"/>
    <property type="match status" value="1"/>
</dbReference>
<keyword evidence="10" id="KW-0594">Phospholipid biosynthesis</keyword>
<keyword evidence="6" id="KW-0677">Repeat</keyword>
<dbReference type="InterPro" id="IPR025202">
    <property type="entry name" value="PLD-like_dom"/>
</dbReference>